<gene>
    <name evidence="1" type="ORF">ITP53_55720</name>
</gene>
<dbReference type="GO" id="GO:0003677">
    <property type="term" value="F:DNA binding"/>
    <property type="evidence" value="ECO:0007669"/>
    <property type="project" value="InterPro"/>
</dbReference>
<reference evidence="1" key="1">
    <citation type="submission" date="2020-11" db="EMBL/GenBank/DDBJ databases">
        <title>Whole-genome analyses of Nonomuraea sp. K274.</title>
        <authorList>
            <person name="Veyisoglu A."/>
        </authorList>
    </citation>
    <scope>NUCLEOTIDE SEQUENCE</scope>
    <source>
        <strain evidence="1">K274</strain>
    </source>
</reference>
<comment type="caution">
    <text evidence="1">The sequence shown here is derived from an EMBL/GenBank/DDBJ whole genome shotgun (WGS) entry which is preliminary data.</text>
</comment>
<evidence type="ECO:0000313" key="1">
    <source>
        <dbReference type="EMBL" id="MBF8194752.1"/>
    </source>
</evidence>
<evidence type="ECO:0000313" key="2">
    <source>
        <dbReference type="Proteomes" id="UP000605361"/>
    </source>
</evidence>
<keyword evidence="2" id="KW-1185">Reference proteome</keyword>
<dbReference type="SUPFAM" id="SSF56349">
    <property type="entry name" value="DNA breaking-rejoining enzymes"/>
    <property type="match status" value="1"/>
</dbReference>
<name>A0A931F6I9_9ACTN</name>
<dbReference type="AlphaFoldDB" id="A0A931F6I9"/>
<protein>
    <recommendedName>
        <fullName evidence="3">Phage integrase family protein</fullName>
    </recommendedName>
</protein>
<evidence type="ECO:0008006" key="3">
    <source>
        <dbReference type="Google" id="ProtNLM"/>
    </source>
</evidence>
<accession>A0A931F6I9</accession>
<dbReference type="RefSeq" id="WP_195903544.1">
    <property type="nucleotide sequence ID" value="NZ_JADOGI010000580.1"/>
</dbReference>
<dbReference type="InterPro" id="IPR011010">
    <property type="entry name" value="DNA_brk_join_enz"/>
</dbReference>
<sequence length="59" mass="6569">MTTMANWYATGADVAHLLPALSTYLGHISPATTYWYLHACPQLMTEAAKRLEASWEEPS</sequence>
<dbReference type="EMBL" id="JADOGI010000580">
    <property type="protein sequence ID" value="MBF8194752.1"/>
    <property type="molecule type" value="Genomic_DNA"/>
</dbReference>
<proteinExistence type="predicted"/>
<organism evidence="1 2">
    <name type="scientific">Nonomuraea cypriaca</name>
    <dbReference type="NCBI Taxonomy" id="1187855"/>
    <lineage>
        <taxon>Bacteria</taxon>
        <taxon>Bacillati</taxon>
        <taxon>Actinomycetota</taxon>
        <taxon>Actinomycetes</taxon>
        <taxon>Streptosporangiales</taxon>
        <taxon>Streptosporangiaceae</taxon>
        <taxon>Nonomuraea</taxon>
    </lineage>
</organism>
<dbReference type="Proteomes" id="UP000605361">
    <property type="component" value="Unassembled WGS sequence"/>
</dbReference>